<keyword evidence="1" id="KW-1133">Transmembrane helix</keyword>
<comment type="caution">
    <text evidence="3">The sequence shown here is derived from an EMBL/GenBank/DDBJ whole genome shotgun (WGS) entry which is preliminary data.</text>
</comment>
<evidence type="ECO:0000259" key="2">
    <source>
        <dbReference type="Pfam" id="PF01757"/>
    </source>
</evidence>
<name>A0A1Q9HAX0_9VIBR</name>
<feature type="domain" description="Acyltransferase 3" evidence="2">
    <location>
        <begin position="8"/>
        <end position="310"/>
    </location>
</feature>
<protein>
    <recommendedName>
        <fullName evidence="2">Acyltransferase 3 domain-containing protein</fullName>
    </recommendedName>
</protein>
<feature type="transmembrane region" description="Helical" evidence="1">
    <location>
        <begin position="12"/>
        <end position="29"/>
    </location>
</feature>
<keyword evidence="1" id="KW-0812">Transmembrane</keyword>
<feature type="transmembrane region" description="Helical" evidence="1">
    <location>
        <begin position="259"/>
        <end position="280"/>
    </location>
</feature>
<dbReference type="Pfam" id="PF01757">
    <property type="entry name" value="Acyl_transf_3"/>
    <property type="match status" value="1"/>
</dbReference>
<dbReference type="InterPro" id="IPR002656">
    <property type="entry name" value="Acyl_transf_3_dom"/>
</dbReference>
<accession>A0A1Q9HAX0</accession>
<keyword evidence="1" id="KW-0472">Membrane</keyword>
<dbReference type="EMBL" id="MJMJ01000043">
    <property type="protein sequence ID" value="OLQ86308.1"/>
    <property type="molecule type" value="Genomic_DNA"/>
</dbReference>
<feature type="transmembrane region" description="Helical" evidence="1">
    <location>
        <begin position="41"/>
        <end position="65"/>
    </location>
</feature>
<dbReference type="GO" id="GO:0016020">
    <property type="term" value="C:membrane"/>
    <property type="evidence" value="ECO:0007669"/>
    <property type="project" value="TreeGrafter"/>
</dbReference>
<dbReference type="PANTHER" id="PTHR23028">
    <property type="entry name" value="ACETYLTRANSFERASE"/>
    <property type="match status" value="1"/>
</dbReference>
<sequence length="344" mass="39649">MSKHRLLELDALRGVAAFCVVLYHYIYRYDEIYSHPEMSVAWIQVAEFGVQLFFMISGFVIFWTLNRTQRPLDFIVSRFSRLYPVYWAALFVTFAVVSLFGLPGREVALTEAVMNVLMFHEYLFVPHVDGVYWTLTVELTFYFWMFTLYLTSRLDSVESYSLVIIFFSVLHSLGVLDIPAPIYKILLMRDLPMFLAGICFYRLMSDGGDKRRIMLTLCLTLLSSLAIYSWREFCIFAGFYAVFFLATSNRLPILSVRPLVALGAISYSLYLVHQNIGYVIINYTYQLGINPILGIIAAVLVSIAIASVLTKYVEKPSLARIRSAYRQSEQMQKMARKLSFSFGR</sequence>
<feature type="transmembrane region" description="Helical" evidence="1">
    <location>
        <begin position="85"/>
        <end position="104"/>
    </location>
</feature>
<dbReference type="InterPro" id="IPR050879">
    <property type="entry name" value="Acyltransferase_3"/>
</dbReference>
<proteinExistence type="predicted"/>
<reference evidence="3 4" key="1">
    <citation type="submission" date="2016-09" db="EMBL/GenBank/DDBJ databases">
        <title>Genomic Taxonomy of the Vibrionaceae.</title>
        <authorList>
            <person name="Gonzalez-Castillo A."/>
            <person name="Gomez-Gil B."/>
            <person name="Enciso-Ibarra K."/>
        </authorList>
    </citation>
    <scope>NUCLEOTIDE SEQUENCE [LARGE SCALE GENOMIC DNA]</scope>
    <source>
        <strain evidence="3 4">CAIM 703</strain>
    </source>
</reference>
<feature type="transmembrane region" description="Helical" evidence="1">
    <location>
        <begin position="131"/>
        <end position="150"/>
    </location>
</feature>
<dbReference type="STRING" id="1381081.BIY22_11710"/>
<evidence type="ECO:0000256" key="1">
    <source>
        <dbReference type="SAM" id="Phobius"/>
    </source>
</evidence>
<evidence type="ECO:0000313" key="4">
    <source>
        <dbReference type="Proteomes" id="UP000186313"/>
    </source>
</evidence>
<dbReference type="GO" id="GO:0000271">
    <property type="term" value="P:polysaccharide biosynthetic process"/>
    <property type="evidence" value="ECO:0007669"/>
    <property type="project" value="TreeGrafter"/>
</dbReference>
<feature type="transmembrane region" description="Helical" evidence="1">
    <location>
        <begin position="157"/>
        <end position="176"/>
    </location>
</feature>
<dbReference type="OrthoDB" id="9767863at2"/>
<gene>
    <name evidence="3" type="ORF">BIY22_11710</name>
</gene>
<dbReference type="Proteomes" id="UP000186313">
    <property type="component" value="Unassembled WGS sequence"/>
</dbReference>
<evidence type="ECO:0000313" key="3">
    <source>
        <dbReference type="EMBL" id="OLQ86308.1"/>
    </source>
</evidence>
<organism evidence="3 4">
    <name type="scientific">Vibrio panuliri</name>
    <dbReference type="NCBI Taxonomy" id="1381081"/>
    <lineage>
        <taxon>Bacteria</taxon>
        <taxon>Pseudomonadati</taxon>
        <taxon>Pseudomonadota</taxon>
        <taxon>Gammaproteobacteria</taxon>
        <taxon>Vibrionales</taxon>
        <taxon>Vibrionaceae</taxon>
        <taxon>Vibrio</taxon>
    </lineage>
</organism>
<dbReference type="RefSeq" id="WP_075710169.1">
    <property type="nucleotide sequence ID" value="NZ_MJMJ01000043.1"/>
</dbReference>
<feature type="transmembrane region" description="Helical" evidence="1">
    <location>
        <begin position="292"/>
        <end position="313"/>
    </location>
</feature>
<dbReference type="PANTHER" id="PTHR23028:SF131">
    <property type="entry name" value="BLR2367 PROTEIN"/>
    <property type="match status" value="1"/>
</dbReference>
<dbReference type="AlphaFoldDB" id="A0A1Q9HAX0"/>
<dbReference type="GO" id="GO:0016747">
    <property type="term" value="F:acyltransferase activity, transferring groups other than amino-acyl groups"/>
    <property type="evidence" value="ECO:0007669"/>
    <property type="project" value="InterPro"/>
</dbReference>